<accession>A0ABP8WEA1</accession>
<gene>
    <name evidence="1" type="ORF">GCM10025780_36370</name>
</gene>
<protein>
    <submittedName>
        <fullName evidence="1">Uncharacterized protein</fullName>
    </submittedName>
</protein>
<proteinExistence type="predicted"/>
<dbReference type="EMBL" id="BAABLM010000012">
    <property type="protein sequence ID" value="GAA4686452.1"/>
    <property type="molecule type" value="Genomic_DNA"/>
</dbReference>
<keyword evidence="2" id="KW-1185">Reference proteome</keyword>
<sequence length="107" mass="12265">MTTDTFPIQHADLMQEPDYDLFPCDNEHCLWAMHVEGDASDVLHHALEYSDDFCMVEVELVDSRWRVWAALEKLDGPEVNSTILRGFIEQVERAEALAASLNKEEGR</sequence>
<dbReference type="RefSeq" id="WP_345377367.1">
    <property type="nucleotide sequence ID" value="NZ_BAABLM010000012.1"/>
</dbReference>
<evidence type="ECO:0000313" key="1">
    <source>
        <dbReference type="EMBL" id="GAA4686452.1"/>
    </source>
</evidence>
<evidence type="ECO:0000313" key="2">
    <source>
        <dbReference type="Proteomes" id="UP001501295"/>
    </source>
</evidence>
<dbReference type="Proteomes" id="UP001501295">
    <property type="component" value="Unassembled WGS sequence"/>
</dbReference>
<reference evidence="2" key="1">
    <citation type="journal article" date="2019" name="Int. J. Syst. Evol. Microbiol.">
        <title>The Global Catalogue of Microorganisms (GCM) 10K type strain sequencing project: providing services to taxonomists for standard genome sequencing and annotation.</title>
        <authorList>
            <consortium name="The Broad Institute Genomics Platform"/>
            <consortium name="The Broad Institute Genome Sequencing Center for Infectious Disease"/>
            <person name="Wu L."/>
            <person name="Ma J."/>
        </authorList>
    </citation>
    <scope>NUCLEOTIDE SEQUENCE [LARGE SCALE GENOMIC DNA]</scope>
    <source>
        <strain evidence="2">JCM 18956</strain>
    </source>
</reference>
<comment type="caution">
    <text evidence="1">The sequence shown here is derived from an EMBL/GenBank/DDBJ whole genome shotgun (WGS) entry which is preliminary data.</text>
</comment>
<name>A0ABP8WEA1_9MICO</name>
<organism evidence="1 2">
    <name type="scientific">Frondihabitans cladoniiphilus</name>
    <dbReference type="NCBI Taxonomy" id="715785"/>
    <lineage>
        <taxon>Bacteria</taxon>
        <taxon>Bacillati</taxon>
        <taxon>Actinomycetota</taxon>
        <taxon>Actinomycetes</taxon>
        <taxon>Micrococcales</taxon>
        <taxon>Microbacteriaceae</taxon>
        <taxon>Frondihabitans</taxon>
    </lineage>
</organism>